<dbReference type="EC" id="3.1.3.16" evidence="3"/>
<keyword evidence="5 9" id="KW-0378">Hydrolase</keyword>
<dbReference type="GO" id="GO:0046872">
    <property type="term" value="F:metal ion binding"/>
    <property type="evidence" value="ECO:0007669"/>
    <property type="project" value="UniProtKB-KW"/>
</dbReference>
<keyword evidence="7 9" id="KW-0904">Protein phosphatase</keyword>
<name>A0A5E4QJ19_9NEOP</name>
<feature type="compositionally biased region" description="Polar residues" evidence="10">
    <location>
        <begin position="651"/>
        <end position="660"/>
    </location>
</feature>
<feature type="compositionally biased region" description="Acidic residues" evidence="10">
    <location>
        <begin position="397"/>
        <end position="422"/>
    </location>
</feature>
<dbReference type="PANTHER" id="PTHR13832">
    <property type="entry name" value="PROTEIN PHOSPHATASE 2C"/>
    <property type="match status" value="1"/>
</dbReference>
<comment type="similarity">
    <text evidence="2 9">Belongs to the PP2C family.</text>
</comment>
<dbReference type="GO" id="GO:0004722">
    <property type="term" value="F:protein serine/threonine phosphatase activity"/>
    <property type="evidence" value="ECO:0007669"/>
    <property type="project" value="UniProtKB-EC"/>
</dbReference>
<dbReference type="InterPro" id="IPR036457">
    <property type="entry name" value="PPM-type-like_dom_sf"/>
</dbReference>
<gene>
    <name evidence="12" type="ORF">LSINAPIS_LOCUS8455</name>
</gene>
<dbReference type="InterPro" id="IPR015655">
    <property type="entry name" value="PP2C"/>
</dbReference>
<dbReference type="PROSITE" id="PS01032">
    <property type="entry name" value="PPM_1"/>
    <property type="match status" value="1"/>
</dbReference>
<evidence type="ECO:0000313" key="12">
    <source>
        <dbReference type="EMBL" id="VVC97088.1"/>
    </source>
</evidence>
<dbReference type="Gene3D" id="3.60.40.10">
    <property type="entry name" value="PPM-type phosphatase domain"/>
    <property type="match status" value="2"/>
</dbReference>
<dbReference type="OrthoDB" id="10264738at2759"/>
<accession>A0A5E4QJ19</accession>
<feature type="compositionally biased region" description="Polar residues" evidence="10">
    <location>
        <begin position="283"/>
        <end position="296"/>
    </location>
</feature>
<feature type="region of interest" description="Disordered" evidence="10">
    <location>
        <begin position="620"/>
        <end position="660"/>
    </location>
</feature>
<evidence type="ECO:0000259" key="11">
    <source>
        <dbReference type="PROSITE" id="PS51746"/>
    </source>
</evidence>
<keyword evidence="6" id="KW-0460">Magnesium</keyword>
<keyword evidence="4" id="KW-0479">Metal-binding</keyword>
<dbReference type="SMART" id="SM00332">
    <property type="entry name" value="PP2Cc"/>
    <property type="match status" value="1"/>
</dbReference>
<organism evidence="12 13">
    <name type="scientific">Leptidea sinapis</name>
    <dbReference type="NCBI Taxonomy" id="189913"/>
    <lineage>
        <taxon>Eukaryota</taxon>
        <taxon>Metazoa</taxon>
        <taxon>Ecdysozoa</taxon>
        <taxon>Arthropoda</taxon>
        <taxon>Hexapoda</taxon>
        <taxon>Insecta</taxon>
        <taxon>Pterygota</taxon>
        <taxon>Neoptera</taxon>
        <taxon>Endopterygota</taxon>
        <taxon>Lepidoptera</taxon>
        <taxon>Glossata</taxon>
        <taxon>Ditrysia</taxon>
        <taxon>Papilionoidea</taxon>
        <taxon>Pieridae</taxon>
        <taxon>Dismorphiinae</taxon>
        <taxon>Leptidea</taxon>
    </lineage>
</organism>
<evidence type="ECO:0000256" key="8">
    <source>
        <dbReference type="ARBA" id="ARBA00023211"/>
    </source>
</evidence>
<evidence type="ECO:0000256" key="9">
    <source>
        <dbReference type="RuleBase" id="RU003465"/>
    </source>
</evidence>
<feature type="compositionally biased region" description="Basic and acidic residues" evidence="10">
    <location>
        <begin position="241"/>
        <end position="269"/>
    </location>
</feature>
<dbReference type="Proteomes" id="UP000324832">
    <property type="component" value="Unassembled WGS sequence"/>
</dbReference>
<evidence type="ECO:0000256" key="7">
    <source>
        <dbReference type="ARBA" id="ARBA00022912"/>
    </source>
</evidence>
<dbReference type="AlphaFoldDB" id="A0A5E4QJ19"/>
<proteinExistence type="inferred from homology"/>
<dbReference type="Pfam" id="PF00481">
    <property type="entry name" value="PP2C"/>
    <property type="match status" value="2"/>
</dbReference>
<sequence>MGAYLSEPITEKISNDENNEKIECGASSMQGWRVNQEDAHNTILDFDVNTSLFAVFDGHGGAEVAMYCSQNLPNYIKNTEAYKSGDLVKALTDAFLGFDAAIATEEVMEILKELAGEINPAGPSDNEESEDESISTLHKDANLPLQEVLASYENKLSVVHRARLGDKTTPLSPCLRAKKNINEPGSLGAGASSSGMGVNSLPGSSTEQPVNEASSSSNGTENSTLNTVDDTGGVSSTNTNGDDKDRNGEVSTSEPEKKSNIAMDVDKTQPDSSADNCGKPEQSEPQPKQNSTTTAEGCNGEVTDSKQVVGEENNITSSNGSAALGKTKDKSPVSSTDKIVPETPKKKMVRRAAAAVYETLLRKAEEEDEESDSNDETFEGGELDSSEDENLNGVEDSSNDGDEGEEDEVEEEEADSSDDEWDQSASMTEEPGNDSGCTAVVALLRGNELYVANAGDSRCIICREGKAIDMSIDHKPEDTPELERITKAGGKVSGDGRINGGLNLSRAIGDHSYKQNKELGPTEQMITALPDVKTLTIEKEKDQFMVLACDGIWNFMSSQDVCDFIIPRLAEGRERLSQICEEMFDHCLAPSTVGDGTGCDNMTAIIVRFKDGAIAEVGQFSNSEAPKKRAADDEPNVEQQDSKRPKIEDPLSSSLVTSSV</sequence>
<dbReference type="PROSITE" id="PS51746">
    <property type="entry name" value="PPM_2"/>
    <property type="match status" value="1"/>
</dbReference>
<evidence type="ECO:0000256" key="2">
    <source>
        <dbReference type="ARBA" id="ARBA00006702"/>
    </source>
</evidence>
<evidence type="ECO:0000313" key="13">
    <source>
        <dbReference type="Proteomes" id="UP000324832"/>
    </source>
</evidence>
<dbReference type="InterPro" id="IPR001932">
    <property type="entry name" value="PPM-type_phosphatase-like_dom"/>
</dbReference>
<dbReference type="InterPro" id="IPR000222">
    <property type="entry name" value="PP2C_BS"/>
</dbReference>
<keyword evidence="8" id="KW-0464">Manganese</keyword>
<evidence type="ECO:0000256" key="4">
    <source>
        <dbReference type="ARBA" id="ARBA00022723"/>
    </source>
</evidence>
<keyword evidence="13" id="KW-1185">Reference proteome</keyword>
<dbReference type="CDD" id="cd00143">
    <property type="entry name" value="PP2Cc"/>
    <property type="match status" value="1"/>
</dbReference>
<feature type="domain" description="PPM-type phosphatase" evidence="11">
    <location>
        <begin position="23"/>
        <end position="609"/>
    </location>
</feature>
<dbReference type="EMBL" id="FZQP02003002">
    <property type="protein sequence ID" value="VVC97088.1"/>
    <property type="molecule type" value="Genomic_DNA"/>
</dbReference>
<comment type="cofactor">
    <cofactor evidence="1">
        <name>Mn(2+)</name>
        <dbReference type="ChEBI" id="CHEBI:29035"/>
    </cofactor>
</comment>
<dbReference type="PANTHER" id="PTHR13832:SF803">
    <property type="entry name" value="PROTEIN PHOSPHATASE 1G"/>
    <property type="match status" value="1"/>
</dbReference>
<evidence type="ECO:0000256" key="1">
    <source>
        <dbReference type="ARBA" id="ARBA00001936"/>
    </source>
</evidence>
<feature type="compositionally biased region" description="Acidic residues" evidence="10">
    <location>
        <begin position="366"/>
        <end position="390"/>
    </location>
</feature>
<dbReference type="SUPFAM" id="SSF81606">
    <property type="entry name" value="PP2C-like"/>
    <property type="match status" value="2"/>
</dbReference>
<evidence type="ECO:0000256" key="6">
    <source>
        <dbReference type="ARBA" id="ARBA00022842"/>
    </source>
</evidence>
<feature type="compositionally biased region" description="Basic and acidic residues" evidence="10">
    <location>
        <begin position="640"/>
        <end position="649"/>
    </location>
</feature>
<evidence type="ECO:0000256" key="5">
    <source>
        <dbReference type="ARBA" id="ARBA00022801"/>
    </source>
</evidence>
<feature type="compositionally biased region" description="Low complexity" evidence="10">
    <location>
        <begin position="185"/>
        <end position="200"/>
    </location>
</feature>
<feature type="compositionally biased region" description="Polar residues" evidence="10">
    <location>
        <begin position="201"/>
        <end position="240"/>
    </location>
</feature>
<evidence type="ECO:0000256" key="10">
    <source>
        <dbReference type="SAM" id="MobiDB-lite"/>
    </source>
</evidence>
<protein>
    <recommendedName>
        <fullName evidence="3">protein-serine/threonine phosphatase</fullName>
        <ecNumber evidence="3">3.1.3.16</ecNumber>
    </recommendedName>
</protein>
<evidence type="ECO:0000256" key="3">
    <source>
        <dbReference type="ARBA" id="ARBA00013081"/>
    </source>
</evidence>
<reference evidence="12 13" key="1">
    <citation type="submission" date="2017-07" db="EMBL/GenBank/DDBJ databases">
        <authorList>
            <person name="Talla V."/>
            <person name="Backstrom N."/>
        </authorList>
    </citation>
    <scope>NUCLEOTIDE SEQUENCE [LARGE SCALE GENOMIC DNA]</scope>
</reference>
<feature type="region of interest" description="Disordered" evidence="10">
    <location>
        <begin position="170"/>
        <end position="435"/>
    </location>
</feature>